<dbReference type="EMBL" id="AAYH02000045">
    <property type="protein sequence ID" value="EDO53700.1"/>
    <property type="molecule type" value="Genomic_DNA"/>
</dbReference>
<organism evidence="1 2">
    <name type="scientific">Bacteroides uniformis (strain ATCC 8492 / DSM 6597 / CCUG 4942 / CIP 103695 / JCM 5828 / KCTC 5204 / NCTC 13054 / VPI 0061)</name>
    <dbReference type="NCBI Taxonomy" id="411479"/>
    <lineage>
        <taxon>Bacteria</taxon>
        <taxon>Pseudomonadati</taxon>
        <taxon>Bacteroidota</taxon>
        <taxon>Bacteroidia</taxon>
        <taxon>Bacteroidales</taxon>
        <taxon>Bacteroidaceae</taxon>
        <taxon>Bacteroides</taxon>
    </lineage>
</organism>
<proteinExistence type="predicted"/>
<gene>
    <name evidence="1" type="ORF">BACUNI_02979</name>
</gene>
<name>A0ABC9NA94_BACUC</name>
<reference evidence="1" key="1">
    <citation type="submission" date="2007-06" db="EMBL/GenBank/DDBJ databases">
        <authorList>
            <person name="Fulton L."/>
            <person name="Clifton S."/>
            <person name="Fulton B."/>
            <person name="Xu J."/>
            <person name="Minx P."/>
            <person name="Pepin K.H."/>
            <person name="Johnson M."/>
            <person name="Thiruvilangam P."/>
            <person name="Bhonagiri V."/>
            <person name="Nash W.E."/>
            <person name="Mardis E.R."/>
            <person name="Wilson R.K."/>
        </authorList>
    </citation>
    <scope>NUCLEOTIDE SEQUENCE [LARGE SCALE GENOMIC DNA]</scope>
    <source>
        <strain evidence="1">ATCC 8492</strain>
    </source>
</reference>
<reference evidence="1" key="2">
    <citation type="submission" date="2013-11" db="EMBL/GenBank/DDBJ databases">
        <title>Draft genome sequence of Bacteroides uniformis (ATCC 8492).</title>
        <authorList>
            <person name="Sudarsanam P."/>
            <person name="Ley R."/>
            <person name="Guruge J."/>
            <person name="Turnbaugh P.J."/>
            <person name="Mahowald M."/>
            <person name="Liep D."/>
            <person name="Gordon J."/>
        </authorList>
    </citation>
    <scope>NUCLEOTIDE SEQUENCE</scope>
    <source>
        <strain evidence="1">ATCC 8492</strain>
    </source>
</reference>
<dbReference type="Proteomes" id="UP000004110">
    <property type="component" value="Unassembled WGS sequence"/>
</dbReference>
<evidence type="ECO:0000313" key="1">
    <source>
        <dbReference type="EMBL" id="EDO53700.1"/>
    </source>
</evidence>
<evidence type="ECO:0000313" key="2">
    <source>
        <dbReference type="Proteomes" id="UP000004110"/>
    </source>
</evidence>
<comment type="caution">
    <text evidence="1">The sequence shown here is derived from an EMBL/GenBank/DDBJ whole genome shotgun (WGS) entry which is preliminary data.</text>
</comment>
<sequence length="51" mass="5678">MNNEQGNRTHGYLQAPRPKAPAMAVATVMITLRTMPHTDFDFLSSLMMIGN</sequence>
<protein>
    <submittedName>
        <fullName evidence="1">Uncharacterized protein</fullName>
    </submittedName>
</protein>
<keyword evidence="2" id="KW-1185">Reference proteome</keyword>
<dbReference type="AlphaFoldDB" id="A0ABC9NA94"/>
<accession>A0ABC9NA94</accession>